<dbReference type="PANTHER" id="PTHR30055">
    <property type="entry name" value="HTH-TYPE TRANSCRIPTIONAL REGULATOR RUTR"/>
    <property type="match status" value="1"/>
</dbReference>
<gene>
    <name evidence="5" type="ORF">ACE41H_18505</name>
</gene>
<dbReference type="PANTHER" id="PTHR30055:SF239">
    <property type="entry name" value="TRANSCRIPTIONAL REGULATORY PROTEIN"/>
    <property type="match status" value="1"/>
</dbReference>
<dbReference type="Gene3D" id="1.10.10.60">
    <property type="entry name" value="Homeodomain-like"/>
    <property type="match status" value="1"/>
</dbReference>
<protein>
    <submittedName>
        <fullName evidence="5">TetR/AcrR family transcriptional regulator</fullName>
    </submittedName>
</protein>
<evidence type="ECO:0000256" key="2">
    <source>
        <dbReference type="ARBA" id="ARBA00023125"/>
    </source>
</evidence>
<organism evidence="5 6">
    <name type="scientific">Paenibacillus enshidis</name>
    <dbReference type="NCBI Taxonomy" id="1458439"/>
    <lineage>
        <taxon>Bacteria</taxon>
        <taxon>Bacillati</taxon>
        <taxon>Bacillota</taxon>
        <taxon>Bacilli</taxon>
        <taxon>Bacillales</taxon>
        <taxon>Paenibacillaceae</taxon>
        <taxon>Paenibacillus</taxon>
    </lineage>
</organism>
<proteinExistence type="predicted"/>
<dbReference type="Pfam" id="PF13305">
    <property type="entry name" value="TetR_C_33"/>
    <property type="match status" value="1"/>
</dbReference>
<dbReference type="EMBL" id="JBHHMI010000019">
    <property type="protein sequence ID" value="MFB5268758.1"/>
    <property type="molecule type" value="Genomic_DNA"/>
</dbReference>
<evidence type="ECO:0000256" key="3">
    <source>
        <dbReference type="ARBA" id="ARBA00023163"/>
    </source>
</evidence>
<evidence type="ECO:0000259" key="4">
    <source>
        <dbReference type="Pfam" id="PF13305"/>
    </source>
</evidence>
<evidence type="ECO:0000313" key="6">
    <source>
        <dbReference type="Proteomes" id="UP001580346"/>
    </source>
</evidence>
<dbReference type="Proteomes" id="UP001580346">
    <property type="component" value="Unassembled WGS sequence"/>
</dbReference>
<reference evidence="5 6" key="1">
    <citation type="submission" date="2024-09" db="EMBL/GenBank/DDBJ databases">
        <title>Paenibacillus zeirhizospherea sp. nov., isolated from surface of the maize (Zea mays) roots in a horticulture field, Hungary.</title>
        <authorList>
            <person name="Marton D."/>
            <person name="Farkas M."/>
            <person name="Bedics A."/>
            <person name="Toth E."/>
            <person name="Tancsics A."/>
            <person name="Boka K."/>
            <person name="Maroti G."/>
            <person name="Kriszt B."/>
            <person name="Cserhati M."/>
        </authorList>
    </citation>
    <scope>NUCLEOTIDE SEQUENCE [LARGE SCALE GENOMIC DNA]</scope>
    <source>
        <strain evidence="5 6">KCTC 33519</strain>
    </source>
</reference>
<feature type="domain" description="HTH-type transcriptional regulator MT1864/Rv1816-like C-terminal" evidence="4">
    <location>
        <begin position="84"/>
        <end position="179"/>
    </location>
</feature>
<dbReference type="SUPFAM" id="SSF46689">
    <property type="entry name" value="Homeodomain-like"/>
    <property type="match status" value="1"/>
</dbReference>
<dbReference type="Gene3D" id="1.10.357.10">
    <property type="entry name" value="Tetracycline Repressor, domain 2"/>
    <property type="match status" value="1"/>
</dbReference>
<comment type="caution">
    <text evidence="5">The sequence shown here is derived from an EMBL/GenBank/DDBJ whole genome shotgun (WGS) entry which is preliminary data.</text>
</comment>
<evidence type="ECO:0000313" key="5">
    <source>
        <dbReference type="EMBL" id="MFB5268758.1"/>
    </source>
</evidence>
<dbReference type="SUPFAM" id="SSF48498">
    <property type="entry name" value="Tetracyclin repressor-like, C-terminal domain"/>
    <property type="match status" value="1"/>
</dbReference>
<dbReference type="InterPro" id="IPR009057">
    <property type="entry name" value="Homeodomain-like_sf"/>
</dbReference>
<dbReference type="RefSeq" id="WP_375357030.1">
    <property type="nucleotide sequence ID" value="NZ_JBHHMI010000019.1"/>
</dbReference>
<dbReference type="InterPro" id="IPR025996">
    <property type="entry name" value="MT1864/Rv1816-like_C"/>
</dbReference>
<dbReference type="InterPro" id="IPR036271">
    <property type="entry name" value="Tet_transcr_reg_TetR-rel_C_sf"/>
</dbReference>
<keyword evidence="6" id="KW-1185">Reference proteome</keyword>
<keyword evidence="3" id="KW-0804">Transcription</keyword>
<dbReference type="InterPro" id="IPR050109">
    <property type="entry name" value="HTH-type_TetR-like_transc_reg"/>
</dbReference>
<evidence type="ECO:0000256" key="1">
    <source>
        <dbReference type="ARBA" id="ARBA00023015"/>
    </source>
</evidence>
<keyword evidence="2" id="KW-0238">DNA-binding</keyword>
<accession>A0ABV5AX22</accession>
<keyword evidence="1" id="KW-0805">Transcription regulation</keyword>
<name>A0ABV5AX22_9BACL</name>
<sequence>MSPRQGLSLQRVLQAAEEIANEQGMGEVTLTTLAGKLQIRPPSLYNHISGMAGLRRELAMYSMRELEEVLARSAVGHAGREAVLNMAAAYIEFARTRPGLYEAMMLAPNLKDEEVRRISDKAAEVVFRVLSAGYSLTEEEVVHAVRGWRSLLHGFASIEGSGGFEMPVGKDDSLRFVMDIFTAGLEQIRHRQPKN</sequence>